<accession>A0A9W8CK43</accession>
<dbReference type="GO" id="GO:0031573">
    <property type="term" value="P:mitotic intra-S DNA damage checkpoint signaling"/>
    <property type="evidence" value="ECO:0007669"/>
    <property type="project" value="TreeGrafter"/>
</dbReference>
<dbReference type="EMBL" id="JANBOH010000033">
    <property type="protein sequence ID" value="KAJ1647313.1"/>
    <property type="molecule type" value="Genomic_DNA"/>
</dbReference>
<protein>
    <recommendedName>
        <fullName evidence="4">Rad9-domain-containing protein</fullName>
    </recommendedName>
</protein>
<comment type="caution">
    <text evidence="2">The sequence shown here is derived from an EMBL/GenBank/DDBJ whole genome shotgun (WGS) entry which is preliminary data.</text>
</comment>
<evidence type="ECO:0008006" key="4">
    <source>
        <dbReference type="Google" id="ProtNLM"/>
    </source>
</evidence>
<reference evidence="2" key="1">
    <citation type="submission" date="2022-07" db="EMBL/GenBank/DDBJ databases">
        <title>Phylogenomic reconstructions and comparative analyses of Kickxellomycotina fungi.</title>
        <authorList>
            <person name="Reynolds N.K."/>
            <person name="Stajich J.E."/>
            <person name="Barry K."/>
            <person name="Grigoriev I.V."/>
            <person name="Crous P."/>
            <person name="Smith M.E."/>
        </authorList>
    </citation>
    <scope>NUCLEOTIDE SEQUENCE</scope>
    <source>
        <strain evidence="2">NBRC 105413</strain>
    </source>
</reference>
<evidence type="ECO:0000313" key="3">
    <source>
        <dbReference type="Proteomes" id="UP001145021"/>
    </source>
</evidence>
<organism evidence="2 3">
    <name type="scientific">Coemansia asiatica</name>
    <dbReference type="NCBI Taxonomy" id="1052880"/>
    <lineage>
        <taxon>Eukaryota</taxon>
        <taxon>Fungi</taxon>
        <taxon>Fungi incertae sedis</taxon>
        <taxon>Zoopagomycota</taxon>
        <taxon>Kickxellomycotina</taxon>
        <taxon>Kickxellomycetes</taxon>
        <taxon>Kickxellales</taxon>
        <taxon>Kickxellaceae</taxon>
        <taxon>Coemansia</taxon>
    </lineage>
</organism>
<sequence>MEAEIPAVSLKSFYKALQCLARIGSEISFEATAGQLVLIGVSASRSAYASFTFQQQFFDAYELLGVSDDSSNEDTAFRCRVQAKLLVGIFKARSSSNGHAIERCTLRIEQASDPVHIANNTASSGGASGECRLVVQMIYKEGIRRTHRLFYEVCDVWRSEHDKSDCKSRWRVSAKVASAWIGHFARGLEEVSLRMTPRDIRVRSWAEGHYAGIAHTQIDAAVSEVTRALQTELAIDPAEFDVYRLASSHSIELTFGLREFRAILQYAEAMALPLAAYFNSGGDPILFTIGDPSSSDSGLRGNYSQMPQDMVAEFAVATIGEVMTNTSSAYSSSAAPVSVHGTANKNLPHLASFTPQTNVERRVSQLSIQDTVTPQRSLVCHAVDAIELHSVSPRRDNERPSAIEVSGSNGRAVPSPLDYPSSRGSHILDRGLWASGSTSGINRADSLLCTPESGVNGGSKSRAMAMANLNDLTPTHAGNVCLSAGIAAGLLDEHATTARSYRLLDMPRPQAPPGVTDSQLSDKDGSLSGSGDELNLAPQGMIQTRLPFQNTSAKAPQSRSSAQARPESGTSSRKDRNGDEDHDEDEDEELDATPPPPTKRVHII</sequence>
<dbReference type="Proteomes" id="UP001145021">
    <property type="component" value="Unassembled WGS sequence"/>
</dbReference>
<dbReference type="GO" id="GO:0000076">
    <property type="term" value="P:DNA replication checkpoint signaling"/>
    <property type="evidence" value="ECO:0007669"/>
    <property type="project" value="TreeGrafter"/>
</dbReference>
<evidence type="ECO:0000313" key="2">
    <source>
        <dbReference type="EMBL" id="KAJ1647313.1"/>
    </source>
</evidence>
<feature type="compositionally biased region" description="Acidic residues" evidence="1">
    <location>
        <begin position="580"/>
        <end position="591"/>
    </location>
</feature>
<feature type="compositionally biased region" description="Polar residues" evidence="1">
    <location>
        <begin position="546"/>
        <end position="571"/>
    </location>
</feature>
<name>A0A9W8CK43_9FUNG</name>
<dbReference type="Gene3D" id="3.70.10.10">
    <property type="match status" value="1"/>
</dbReference>
<dbReference type="SUPFAM" id="SSF55979">
    <property type="entry name" value="DNA clamp"/>
    <property type="match status" value="1"/>
</dbReference>
<dbReference type="GO" id="GO:0030896">
    <property type="term" value="C:checkpoint clamp complex"/>
    <property type="evidence" value="ECO:0007669"/>
    <property type="project" value="InterPro"/>
</dbReference>
<dbReference type="PANTHER" id="PTHR15237:SF0">
    <property type="entry name" value="CELL CYCLE CHECKPOINT CONTROL PROTEIN"/>
    <property type="match status" value="1"/>
</dbReference>
<feature type="compositionally biased region" description="Low complexity" evidence="1">
    <location>
        <begin position="526"/>
        <end position="536"/>
    </location>
</feature>
<dbReference type="GO" id="GO:0006281">
    <property type="term" value="P:DNA repair"/>
    <property type="evidence" value="ECO:0007669"/>
    <property type="project" value="TreeGrafter"/>
</dbReference>
<dbReference type="InterPro" id="IPR046938">
    <property type="entry name" value="DNA_clamp_sf"/>
</dbReference>
<proteinExistence type="predicted"/>
<dbReference type="Pfam" id="PF04139">
    <property type="entry name" value="Rad9"/>
    <property type="match status" value="1"/>
</dbReference>
<evidence type="ECO:0000256" key="1">
    <source>
        <dbReference type="SAM" id="MobiDB-lite"/>
    </source>
</evidence>
<keyword evidence="3" id="KW-1185">Reference proteome</keyword>
<dbReference type="PANTHER" id="PTHR15237">
    <property type="entry name" value="DNA REPAIR PROTEIN RAD9"/>
    <property type="match status" value="1"/>
</dbReference>
<dbReference type="InterPro" id="IPR007268">
    <property type="entry name" value="Rad9/Ddc1"/>
</dbReference>
<dbReference type="AlphaFoldDB" id="A0A9W8CK43"/>
<gene>
    <name evidence="2" type="ORF">LPJ64_001294</name>
</gene>
<dbReference type="GO" id="GO:0071479">
    <property type="term" value="P:cellular response to ionizing radiation"/>
    <property type="evidence" value="ECO:0007669"/>
    <property type="project" value="TreeGrafter"/>
</dbReference>
<feature type="region of interest" description="Disordered" evidence="1">
    <location>
        <begin position="505"/>
        <end position="604"/>
    </location>
</feature>
<feature type="region of interest" description="Disordered" evidence="1">
    <location>
        <begin position="393"/>
        <end position="420"/>
    </location>
</feature>